<keyword evidence="2" id="KW-0863">Zinc-finger</keyword>
<evidence type="ECO:0000313" key="5">
    <source>
        <dbReference type="EMBL" id="ESK94748.1"/>
    </source>
</evidence>
<dbReference type="Pfam" id="PF13445">
    <property type="entry name" value="zf-RING_UBOX"/>
    <property type="match status" value="1"/>
</dbReference>
<gene>
    <name evidence="5" type="ORF">Moror_14243</name>
</gene>
<evidence type="ECO:0000256" key="3">
    <source>
        <dbReference type="ARBA" id="ARBA00022833"/>
    </source>
</evidence>
<reference evidence="5 6" key="1">
    <citation type="journal article" date="2014" name="BMC Genomics">
        <title>Genome and secretome analysis of the hemibiotrophic fungal pathogen, Moniliophthora roreri, which causes frosty pod rot disease of cacao: mechanisms of the biotrophic and necrotrophic phases.</title>
        <authorList>
            <person name="Meinhardt L.W."/>
            <person name="Costa G.G.L."/>
            <person name="Thomazella D.P.T."/>
            <person name="Teixeira P.J.P.L."/>
            <person name="Carazzolle M.F."/>
            <person name="Schuster S.C."/>
            <person name="Carlson J.E."/>
            <person name="Guiltinan M.J."/>
            <person name="Mieczkowski P."/>
            <person name="Farmer A."/>
            <person name="Ramaraj T."/>
            <person name="Crozier J."/>
            <person name="Davis R.E."/>
            <person name="Shao J."/>
            <person name="Melnick R.L."/>
            <person name="Pereira G.A.G."/>
            <person name="Bailey B.A."/>
        </authorList>
    </citation>
    <scope>NUCLEOTIDE SEQUENCE [LARGE SCALE GENOMIC DNA]</scope>
    <source>
        <strain evidence="5 6">MCA 2997</strain>
    </source>
</reference>
<feature type="domain" description="Zinc finger RING-type eukaryotic" evidence="4">
    <location>
        <begin position="10"/>
        <end position="44"/>
    </location>
</feature>
<dbReference type="InterPro" id="IPR027370">
    <property type="entry name" value="Znf-RING_euk"/>
</dbReference>
<accession>V2X6H2</accession>
<dbReference type="Gene3D" id="3.30.40.10">
    <property type="entry name" value="Zinc/RING finger domain, C3HC4 (zinc finger)"/>
    <property type="match status" value="1"/>
</dbReference>
<evidence type="ECO:0000256" key="2">
    <source>
        <dbReference type="ARBA" id="ARBA00022771"/>
    </source>
</evidence>
<dbReference type="GO" id="GO:0008270">
    <property type="term" value="F:zinc ion binding"/>
    <property type="evidence" value="ECO:0007669"/>
    <property type="project" value="UniProtKB-KW"/>
</dbReference>
<name>V2X6H2_MONRO</name>
<evidence type="ECO:0000259" key="4">
    <source>
        <dbReference type="Pfam" id="PF13445"/>
    </source>
</evidence>
<organism evidence="5 6">
    <name type="scientific">Moniliophthora roreri (strain MCA 2997)</name>
    <name type="common">Cocoa frosty pod rot fungus</name>
    <name type="synonym">Crinipellis roreri</name>
    <dbReference type="NCBI Taxonomy" id="1381753"/>
    <lineage>
        <taxon>Eukaryota</taxon>
        <taxon>Fungi</taxon>
        <taxon>Dikarya</taxon>
        <taxon>Basidiomycota</taxon>
        <taxon>Agaricomycotina</taxon>
        <taxon>Agaricomycetes</taxon>
        <taxon>Agaricomycetidae</taxon>
        <taxon>Agaricales</taxon>
        <taxon>Marasmiineae</taxon>
        <taxon>Marasmiaceae</taxon>
        <taxon>Moniliophthora</taxon>
    </lineage>
</organism>
<comment type="caution">
    <text evidence="5">The sequence shown here is derived from an EMBL/GenBank/DDBJ whole genome shotgun (WGS) entry which is preliminary data.</text>
</comment>
<dbReference type="OrthoDB" id="6105938at2759"/>
<evidence type="ECO:0000256" key="1">
    <source>
        <dbReference type="ARBA" id="ARBA00022723"/>
    </source>
</evidence>
<keyword evidence="6" id="KW-1185">Reference proteome</keyword>
<evidence type="ECO:0000313" key="6">
    <source>
        <dbReference type="Proteomes" id="UP000017559"/>
    </source>
</evidence>
<dbReference type="KEGG" id="mrr:Moror_14243"/>
<keyword evidence="3" id="KW-0862">Zinc</keyword>
<dbReference type="SUPFAM" id="SSF57850">
    <property type="entry name" value="RING/U-box"/>
    <property type="match status" value="1"/>
</dbReference>
<dbReference type="HOGENOM" id="CLU_3074211_0_0_1"/>
<keyword evidence="1" id="KW-0479">Metal-binding</keyword>
<dbReference type="InterPro" id="IPR013083">
    <property type="entry name" value="Znf_RING/FYVE/PHD"/>
</dbReference>
<protein>
    <recommendedName>
        <fullName evidence="4">Zinc finger RING-type eukaryotic domain-containing protein</fullName>
    </recommendedName>
</protein>
<dbReference type="AlphaFoldDB" id="V2X6H2"/>
<dbReference type="Proteomes" id="UP000017559">
    <property type="component" value="Unassembled WGS sequence"/>
</dbReference>
<dbReference type="EMBL" id="AWSO01000122">
    <property type="protein sequence ID" value="ESK94748.1"/>
    <property type="molecule type" value="Genomic_DNA"/>
</dbReference>
<sequence>MLFIHLSSVCDVCLQSYTEDNVEKSPHTIPCGHIFCKESVSTSNSQHITG</sequence>
<proteinExistence type="predicted"/>